<gene>
    <name evidence="2" type="ORF">N7505_002386</name>
</gene>
<dbReference type="Proteomes" id="UP001220256">
    <property type="component" value="Unassembled WGS sequence"/>
</dbReference>
<organism evidence="2 3">
    <name type="scientific">Penicillium chrysogenum</name>
    <name type="common">Penicillium notatum</name>
    <dbReference type="NCBI Taxonomy" id="5076"/>
    <lineage>
        <taxon>Eukaryota</taxon>
        <taxon>Fungi</taxon>
        <taxon>Dikarya</taxon>
        <taxon>Ascomycota</taxon>
        <taxon>Pezizomycotina</taxon>
        <taxon>Eurotiomycetes</taxon>
        <taxon>Eurotiomycetidae</taxon>
        <taxon>Eurotiales</taxon>
        <taxon>Aspergillaceae</taxon>
        <taxon>Penicillium</taxon>
        <taxon>Penicillium chrysogenum species complex</taxon>
    </lineage>
</organism>
<proteinExistence type="predicted"/>
<feature type="compositionally biased region" description="Basic and acidic residues" evidence="1">
    <location>
        <begin position="71"/>
        <end position="86"/>
    </location>
</feature>
<evidence type="ECO:0000313" key="2">
    <source>
        <dbReference type="EMBL" id="KAJ5284406.1"/>
    </source>
</evidence>
<name>A0ABQ8X0E0_PENCH</name>
<protein>
    <recommendedName>
        <fullName evidence="4">Helicase C-terminal domain-containing protein</fullName>
    </recommendedName>
</protein>
<evidence type="ECO:0008006" key="4">
    <source>
        <dbReference type="Google" id="ProtNLM"/>
    </source>
</evidence>
<evidence type="ECO:0000313" key="3">
    <source>
        <dbReference type="Proteomes" id="UP001220256"/>
    </source>
</evidence>
<dbReference type="SUPFAM" id="SSF52540">
    <property type="entry name" value="P-loop containing nucleoside triphosphate hydrolases"/>
    <property type="match status" value="1"/>
</dbReference>
<accession>A0ABQ8X0E0</accession>
<feature type="region of interest" description="Disordered" evidence="1">
    <location>
        <begin position="71"/>
        <end position="97"/>
    </location>
</feature>
<dbReference type="EMBL" id="JAPVEB010000001">
    <property type="protein sequence ID" value="KAJ5284406.1"/>
    <property type="molecule type" value="Genomic_DNA"/>
</dbReference>
<reference evidence="2 3" key="1">
    <citation type="journal article" date="2023" name="IMA Fungus">
        <title>Comparative genomic study of the Penicillium genus elucidates a diverse pangenome and 15 lateral gene transfer events.</title>
        <authorList>
            <person name="Petersen C."/>
            <person name="Sorensen T."/>
            <person name="Nielsen M.R."/>
            <person name="Sondergaard T.E."/>
            <person name="Sorensen J.L."/>
            <person name="Fitzpatrick D.A."/>
            <person name="Frisvad J.C."/>
            <person name="Nielsen K.L."/>
        </authorList>
    </citation>
    <scope>NUCLEOTIDE SEQUENCE [LARGE SCALE GENOMIC DNA]</scope>
    <source>
        <strain evidence="2 3">IBT 3361</strain>
    </source>
</reference>
<evidence type="ECO:0000256" key="1">
    <source>
        <dbReference type="SAM" id="MobiDB-lite"/>
    </source>
</evidence>
<keyword evidence="3" id="KW-1185">Reference proteome</keyword>
<dbReference type="InterPro" id="IPR027417">
    <property type="entry name" value="P-loop_NTPase"/>
</dbReference>
<sequence length="196" mass="22258">MHACCSRIVLLEAAQNYNGLFQAIGRVHRLGQTGEQKAWYLFQNHTIQRLQEFSCTKKLLPQLAAQFRPELQDRKTAVKNRDKATGPEDDDDPDPSEFSLMDHLAYELLGDQLGVNPESSRFTMDDVHDLGDNRHKRKRANETTGSGWSAFITGSHRFRTNRPETPVSFPTEYSSSSSWTAISWVIGICWNRAKAS</sequence>
<comment type="caution">
    <text evidence="2">The sequence shown here is derived from an EMBL/GenBank/DDBJ whole genome shotgun (WGS) entry which is preliminary data.</text>
</comment>
<dbReference type="Gene3D" id="3.40.50.300">
    <property type="entry name" value="P-loop containing nucleotide triphosphate hydrolases"/>
    <property type="match status" value="1"/>
</dbReference>